<feature type="binding site" evidence="8">
    <location>
        <position position="215"/>
    </location>
    <ligand>
        <name>substrate</name>
    </ligand>
</feature>
<evidence type="ECO:0000256" key="4">
    <source>
        <dbReference type="ARBA" id="ARBA00022960"/>
    </source>
</evidence>
<dbReference type="OrthoDB" id="9791132at2"/>
<evidence type="ECO:0000256" key="2">
    <source>
        <dbReference type="ARBA" id="ARBA00022729"/>
    </source>
</evidence>
<evidence type="ECO:0000256" key="8">
    <source>
        <dbReference type="PIRSR" id="PIRSR618044-2"/>
    </source>
</evidence>
<evidence type="ECO:0000313" key="12">
    <source>
        <dbReference type="Proteomes" id="UP000184035"/>
    </source>
</evidence>
<dbReference type="GO" id="GO:0009252">
    <property type="term" value="P:peptidoglycan biosynthetic process"/>
    <property type="evidence" value="ECO:0007669"/>
    <property type="project" value="UniProtKB-KW"/>
</dbReference>
<feature type="active site" description="Acyl-ester intermediate" evidence="7">
    <location>
        <position position="57"/>
    </location>
</feature>
<dbReference type="GO" id="GO:0006508">
    <property type="term" value="P:proteolysis"/>
    <property type="evidence" value="ECO:0007669"/>
    <property type="project" value="InterPro"/>
</dbReference>
<dbReference type="RefSeq" id="WP_072896943.1">
    <property type="nucleotide sequence ID" value="NZ_FQVM01000022.1"/>
</dbReference>
<dbReference type="SUPFAM" id="SSF56601">
    <property type="entry name" value="beta-lactamase/transpeptidase-like"/>
    <property type="match status" value="1"/>
</dbReference>
<feature type="active site" description="Proton acceptor" evidence="7">
    <location>
        <position position="60"/>
    </location>
</feature>
<dbReference type="Gene3D" id="3.40.710.10">
    <property type="entry name" value="DD-peptidase/beta-lactamase superfamily"/>
    <property type="match status" value="1"/>
</dbReference>
<dbReference type="Proteomes" id="UP000184035">
    <property type="component" value="Unassembled WGS sequence"/>
</dbReference>
<accession>A0A1M4XZK4</accession>
<organism evidence="11 12">
    <name type="scientific">Clostridium fallax</name>
    <dbReference type="NCBI Taxonomy" id="1533"/>
    <lineage>
        <taxon>Bacteria</taxon>
        <taxon>Bacillati</taxon>
        <taxon>Bacillota</taxon>
        <taxon>Clostridia</taxon>
        <taxon>Eubacteriales</taxon>
        <taxon>Clostridiaceae</taxon>
        <taxon>Clostridium</taxon>
    </lineage>
</organism>
<dbReference type="PANTHER" id="PTHR21581">
    <property type="entry name" value="D-ALANYL-D-ALANINE CARBOXYPEPTIDASE"/>
    <property type="match status" value="1"/>
</dbReference>
<gene>
    <name evidence="11" type="ORF">SAMN05443638_12224</name>
</gene>
<dbReference type="PRINTS" id="PR00725">
    <property type="entry name" value="DADACBPTASE1"/>
</dbReference>
<dbReference type="InterPro" id="IPR001967">
    <property type="entry name" value="Peptidase_S11_N"/>
</dbReference>
<dbReference type="STRING" id="1533.SAMN05443638_12224"/>
<protein>
    <submittedName>
        <fullName evidence="11">D-alanyl-D-alanine carboxypeptidase</fullName>
    </submittedName>
</protein>
<keyword evidence="3" id="KW-0378">Hydrolase</keyword>
<dbReference type="Pfam" id="PF00768">
    <property type="entry name" value="Peptidase_S11"/>
    <property type="match status" value="1"/>
</dbReference>
<name>A0A1M4XZK4_9CLOT</name>
<comment type="similarity">
    <text evidence="1 9">Belongs to the peptidase S11 family.</text>
</comment>
<evidence type="ECO:0000256" key="9">
    <source>
        <dbReference type="RuleBase" id="RU004016"/>
    </source>
</evidence>
<keyword evidence="5" id="KW-0573">Peptidoglycan synthesis</keyword>
<dbReference type="GO" id="GO:0071555">
    <property type="term" value="P:cell wall organization"/>
    <property type="evidence" value="ECO:0007669"/>
    <property type="project" value="UniProtKB-KW"/>
</dbReference>
<evidence type="ECO:0000256" key="7">
    <source>
        <dbReference type="PIRSR" id="PIRSR618044-1"/>
    </source>
</evidence>
<keyword evidence="11" id="KW-0645">Protease</keyword>
<proteinExistence type="inferred from homology"/>
<evidence type="ECO:0000259" key="10">
    <source>
        <dbReference type="Pfam" id="PF00768"/>
    </source>
</evidence>
<evidence type="ECO:0000313" key="11">
    <source>
        <dbReference type="EMBL" id="SHE98733.1"/>
    </source>
</evidence>
<dbReference type="GO" id="GO:0009002">
    <property type="term" value="F:serine-type D-Ala-D-Ala carboxypeptidase activity"/>
    <property type="evidence" value="ECO:0007669"/>
    <property type="project" value="InterPro"/>
</dbReference>
<dbReference type="InterPro" id="IPR012338">
    <property type="entry name" value="Beta-lactam/transpept-like"/>
</dbReference>
<keyword evidence="2" id="KW-0732">Signal</keyword>
<dbReference type="EMBL" id="FQVM01000022">
    <property type="protein sequence ID" value="SHE98733.1"/>
    <property type="molecule type" value="Genomic_DNA"/>
</dbReference>
<dbReference type="InterPro" id="IPR018044">
    <property type="entry name" value="Peptidase_S11"/>
</dbReference>
<keyword evidence="11" id="KW-0121">Carboxypeptidase</keyword>
<dbReference type="PANTHER" id="PTHR21581:SF33">
    <property type="entry name" value="D-ALANYL-D-ALANINE CARBOXYPEPTIDASE DACB"/>
    <property type="match status" value="1"/>
</dbReference>
<reference evidence="11 12" key="1">
    <citation type="submission" date="2016-11" db="EMBL/GenBank/DDBJ databases">
        <authorList>
            <person name="Jaros S."/>
            <person name="Januszkiewicz K."/>
            <person name="Wedrychowicz H."/>
        </authorList>
    </citation>
    <scope>NUCLEOTIDE SEQUENCE [LARGE SCALE GENOMIC DNA]</scope>
    <source>
        <strain evidence="11 12">DSM 2631</strain>
    </source>
</reference>
<evidence type="ECO:0000256" key="6">
    <source>
        <dbReference type="ARBA" id="ARBA00023316"/>
    </source>
</evidence>
<evidence type="ECO:0000256" key="1">
    <source>
        <dbReference type="ARBA" id="ARBA00007164"/>
    </source>
</evidence>
<evidence type="ECO:0000256" key="5">
    <source>
        <dbReference type="ARBA" id="ARBA00022984"/>
    </source>
</evidence>
<evidence type="ECO:0000256" key="3">
    <source>
        <dbReference type="ARBA" id="ARBA00022801"/>
    </source>
</evidence>
<feature type="domain" description="Peptidase S11 D-alanyl-D-alanine carboxypeptidase A N-terminal" evidence="10">
    <location>
        <begin position="28"/>
        <end position="245"/>
    </location>
</feature>
<keyword evidence="12" id="KW-1185">Reference proteome</keyword>
<keyword evidence="6" id="KW-0961">Cell wall biogenesis/degradation</keyword>
<dbReference type="GO" id="GO:0008360">
    <property type="term" value="P:regulation of cell shape"/>
    <property type="evidence" value="ECO:0007669"/>
    <property type="project" value="UniProtKB-KW"/>
</dbReference>
<feature type="active site" evidence="7">
    <location>
        <position position="112"/>
    </location>
</feature>
<sequence length="326" mass="36947">MKKIISILILIFFICINSTKVLAKDLVYDAKYVLALDGDSKQILFEKNGHNIVPMASTTKILTSYIALNCTDLNENFKVSKNAQYVRGSKVGLKADENITSEELTYGLMFKSGNDAAVALAEGIAYSEENFADLMNHFSHSMGFIDSNFETVHGLDSQNHYTTCYDLAMLTAKAMENETFSKIVSSKEITKEGFNRSYNNINKILWRIPEANGVKTGYTGQAGKCLVTSVNYGGRNIIIVVLNSEKRWEVTERVFNYLKENYDFNTVDLKDLNIKKLEGNLRFSIPKNHTYKVEALEKSIFKSKEKIKEVKVIDTTDNSEILKKYY</sequence>
<keyword evidence="4" id="KW-0133">Cell shape</keyword>
<dbReference type="AlphaFoldDB" id="A0A1M4XZK4"/>